<dbReference type="EMBL" id="JAVIIP010000006">
    <property type="protein sequence ID" value="MDX8538491.1"/>
    <property type="molecule type" value="Genomic_DNA"/>
</dbReference>
<comment type="caution">
    <text evidence="1">The sequence shown here is derived from an EMBL/GenBank/DDBJ whole genome shotgun (WGS) entry which is preliminary data.</text>
</comment>
<dbReference type="InterPro" id="IPR014500">
    <property type="entry name" value="UCP019307_cupin"/>
</dbReference>
<dbReference type="CDD" id="cd02219">
    <property type="entry name" value="cupin_YjlB-like"/>
    <property type="match status" value="1"/>
</dbReference>
<protein>
    <submittedName>
        <fullName evidence="1">Cupin</fullName>
    </submittedName>
</protein>
<dbReference type="InterPro" id="IPR047121">
    <property type="entry name" value="YjiB-like"/>
</dbReference>
<organism evidence="1 2">
    <name type="scientific">Mesorhizobium abyssinicae</name>
    <dbReference type="NCBI Taxonomy" id="1209958"/>
    <lineage>
        <taxon>Bacteria</taxon>
        <taxon>Pseudomonadati</taxon>
        <taxon>Pseudomonadota</taxon>
        <taxon>Alphaproteobacteria</taxon>
        <taxon>Hyphomicrobiales</taxon>
        <taxon>Phyllobacteriaceae</taxon>
        <taxon>Mesorhizobium</taxon>
    </lineage>
</organism>
<proteinExistence type="predicted"/>
<dbReference type="PANTHER" id="PTHR36448">
    <property type="entry name" value="BLR7373 PROTEIN"/>
    <property type="match status" value="1"/>
</dbReference>
<dbReference type="PANTHER" id="PTHR36448:SF2">
    <property type="entry name" value="CUPIN TYPE-1 DOMAIN-CONTAINING PROTEIN"/>
    <property type="match status" value="1"/>
</dbReference>
<dbReference type="Gene3D" id="2.60.120.10">
    <property type="entry name" value="Jelly Rolls"/>
    <property type="match status" value="1"/>
</dbReference>
<dbReference type="PIRSF" id="PIRSF019307">
    <property type="entry name" value="UCP019307"/>
    <property type="match status" value="1"/>
</dbReference>
<gene>
    <name evidence="1" type="ORF">RFM23_12765</name>
</gene>
<accession>A0ABU5AML5</accession>
<dbReference type="Proteomes" id="UP001276564">
    <property type="component" value="Unassembled WGS sequence"/>
</dbReference>
<evidence type="ECO:0000313" key="2">
    <source>
        <dbReference type="Proteomes" id="UP001276564"/>
    </source>
</evidence>
<dbReference type="SUPFAM" id="SSF51182">
    <property type="entry name" value="RmlC-like cupins"/>
    <property type="match status" value="1"/>
</dbReference>
<dbReference type="InterPro" id="IPR011051">
    <property type="entry name" value="RmlC_Cupin_sf"/>
</dbReference>
<evidence type="ECO:0000313" key="1">
    <source>
        <dbReference type="EMBL" id="MDX8538491.1"/>
    </source>
</evidence>
<sequence length="202" mass="22732">MMPILERGKTFVEKITGWQRPSSDELGRLVRQRKANAFRFEDDGIIPNHPHWPLVVYRGVVKLPAEFDPAAIFEELFERNNWKGSWRNGIYDYAHYHSRIHEVLGVARGSAKVQFGGKRGRTLTIKAADVAILPAGTGHQCLAASEDFLVVGAYPPNGTYDECSRSEDHAHAVKTIFKVAKPRQDPVYGGSGPLFDIWKAFR</sequence>
<name>A0ABU5AML5_9HYPH</name>
<dbReference type="RefSeq" id="WP_320320452.1">
    <property type="nucleotide sequence ID" value="NZ_JAVIIP010000006.1"/>
</dbReference>
<reference evidence="1 2" key="1">
    <citation type="submission" date="2023-08" db="EMBL/GenBank/DDBJ databases">
        <title>Implementing the SeqCode for naming new Mesorhizobium species isolated from Vachellia karroo root nodules.</title>
        <authorList>
            <person name="Van Lill M."/>
        </authorList>
    </citation>
    <scope>NUCLEOTIDE SEQUENCE [LARGE SCALE GENOMIC DNA]</scope>
    <source>
        <strain evidence="1 2">VK4B</strain>
    </source>
</reference>
<keyword evidence="2" id="KW-1185">Reference proteome</keyword>
<dbReference type="InterPro" id="IPR014710">
    <property type="entry name" value="RmlC-like_jellyroll"/>
</dbReference>